<reference evidence="2" key="1">
    <citation type="submission" date="2020-08" db="EMBL/GenBank/DDBJ databases">
        <title>Spodoptera exigua strain:BAW_Kor-Di-RS1 Genome sequencing and assembly.</title>
        <authorList>
            <person name="Kim J."/>
            <person name="Nam H.Y."/>
            <person name="Kwon M."/>
            <person name="Choi J.H."/>
            <person name="Cho S.R."/>
            <person name="Kim G.-H."/>
        </authorList>
    </citation>
    <scope>NUCLEOTIDE SEQUENCE</scope>
    <source>
        <strain evidence="2">BAW_Kor-Di-RS1</strain>
        <tissue evidence="2">Whole-body</tissue>
    </source>
</reference>
<dbReference type="Proteomes" id="UP000648187">
    <property type="component" value="Unassembled WGS sequence"/>
</dbReference>
<comment type="caution">
    <text evidence="2">The sequence shown here is derived from an EMBL/GenBank/DDBJ whole genome shotgun (WGS) entry which is preliminary data.</text>
</comment>
<organism evidence="2 3">
    <name type="scientific">Spodoptera exigua</name>
    <name type="common">Beet armyworm</name>
    <name type="synonym">Noctua fulgens</name>
    <dbReference type="NCBI Taxonomy" id="7107"/>
    <lineage>
        <taxon>Eukaryota</taxon>
        <taxon>Metazoa</taxon>
        <taxon>Ecdysozoa</taxon>
        <taxon>Arthropoda</taxon>
        <taxon>Hexapoda</taxon>
        <taxon>Insecta</taxon>
        <taxon>Pterygota</taxon>
        <taxon>Neoptera</taxon>
        <taxon>Endopterygota</taxon>
        <taxon>Lepidoptera</taxon>
        <taxon>Glossata</taxon>
        <taxon>Ditrysia</taxon>
        <taxon>Noctuoidea</taxon>
        <taxon>Noctuidae</taxon>
        <taxon>Amphipyrinae</taxon>
        <taxon>Spodoptera</taxon>
    </lineage>
</organism>
<name>A0A835L3E4_SPOEX</name>
<dbReference type="InterPro" id="IPR001697">
    <property type="entry name" value="Pyr_Knase"/>
</dbReference>
<evidence type="ECO:0000313" key="2">
    <source>
        <dbReference type="EMBL" id="KAF9407311.1"/>
    </source>
</evidence>
<keyword evidence="3" id="KW-1185">Reference proteome</keyword>
<evidence type="ECO:0000259" key="1">
    <source>
        <dbReference type="Pfam" id="PF02887"/>
    </source>
</evidence>
<dbReference type="EMBL" id="JACKWZ010000485">
    <property type="protein sequence ID" value="KAF9407311.1"/>
    <property type="molecule type" value="Genomic_DNA"/>
</dbReference>
<dbReference type="GO" id="GO:0004743">
    <property type="term" value="F:pyruvate kinase activity"/>
    <property type="evidence" value="ECO:0007669"/>
    <property type="project" value="InterPro"/>
</dbReference>
<dbReference type="GO" id="GO:0030955">
    <property type="term" value="F:potassium ion binding"/>
    <property type="evidence" value="ECO:0007669"/>
    <property type="project" value="InterPro"/>
</dbReference>
<dbReference type="Gene3D" id="3.40.1380.20">
    <property type="entry name" value="Pyruvate kinase, C-terminal domain"/>
    <property type="match status" value="1"/>
</dbReference>
<dbReference type="Pfam" id="PF02887">
    <property type="entry name" value="PK_C"/>
    <property type="match status" value="1"/>
</dbReference>
<proteinExistence type="predicted"/>
<feature type="domain" description="Pyruvate kinase C-terminal" evidence="1">
    <location>
        <begin position="213"/>
        <end position="318"/>
    </location>
</feature>
<protein>
    <recommendedName>
        <fullName evidence="1">Pyruvate kinase C-terminal domain-containing protein</fullName>
    </recommendedName>
</protein>
<sequence>ESYDGYEIYSLVNAGVNIINVDMTLHDNEYFQKIKGALELAQKIPENVPSAYKCPIGLSVTISATKPIDVDERVDIIILKDVTSTNQLYEFKKQNKKLSSMAILFWPPLLGILDLHELIKARKPVFYMNPSIAEDYYKCPDNNRKLLIQVRDLITNKFDGIIIKYRGDELPIECMQAFVRATEVLEKNTNPTTEYFDKSSPLLLPVLQPYTAALSASIAAVTCGARAIFVFTTTGSSAKDMSCASPPCYVFAITRSETTARKMHLYRKVMPLLYQEKRLSSWQEERLARTAFGVQFCLKRDLLDYKAKLVVLAPSDQGAAYCNGFQIATVSEVMKLFLCQKKEN</sequence>
<gene>
    <name evidence="2" type="ORF">HW555_012616</name>
</gene>
<dbReference type="PANTHER" id="PTHR11817">
    <property type="entry name" value="PYRUVATE KINASE"/>
    <property type="match status" value="1"/>
</dbReference>
<dbReference type="AlphaFoldDB" id="A0A835L3E4"/>
<feature type="non-terminal residue" evidence="2">
    <location>
        <position position="344"/>
    </location>
</feature>
<dbReference type="GO" id="GO:0000287">
    <property type="term" value="F:magnesium ion binding"/>
    <property type="evidence" value="ECO:0007669"/>
    <property type="project" value="InterPro"/>
</dbReference>
<dbReference type="InterPro" id="IPR015795">
    <property type="entry name" value="Pyrv_Knase_C"/>
</dbReference>
<evidence type="ECO:0000313" key="3">
    <source>
        <dbReference type="Proteomes" id="UP000648187"/>
    </source>
</evidence>
<dbReference type="InterPro" id="IPR036918">
    <property type="entry name" value="Pyrv_Knase_C_sf"/>
</dbReference>
<accession>A0A835L3E4</accession>
<dbReference type="SUPFAM" id="SSF52935">
    <property type="entry name" value="PK C-terminal domain-like"/>
    <property type="match status" value="1"/>
</dbReference>